<protein>
    <submittedName>
        <fullName evidence="6">ScbR family autoregulator-binding transcription factor</fullName>
    </submittedName>
</protein>
<dbReference type="Proteomes" id="UP001552527">
    <property type="component" value="Unassembled WGS sequence"/>
</dbReference>
<dbReference type="InterPro" id="IPR001647">
    <property type="entry name" value="HTH_TetR"/>
</dbReference>
<dbReference type="PANTHER" id="PTHR30055:SF234">
    <property type="entry name" value="HTH-TYPE TRANSCRIPTIONAL REGULATOR BETI"/>
    <property type="match status" value="1"/>
</dbReference>
<dbReference type="PANTHER" id="PTHR30055">
    <property type="entry name" value="HTH-TYPE TRANSCRIPTIONAL REGULATOR RUTR"/>
    <property type="match status" value="1"/>
</dbReference>
<reference evidence="6 7" key="1">
    <citation type="submission" date="2024-06" db="EMBL/GenBank/DDBJ databases">
        <title>The Natural Products Discovery Center: Release of the First 8490 Sequenced Strains for Exploring Actinobacteria Biosynthetic Diversity.</title>
        <authorList>
            <person name="Kalkreuter E."/>
            <person name="Kautsar S.A."/>
            <person name="Yang D."/>
            <person name="Bader C.D."/>
            <person name="Teijaro C.N."/>
            <person name="Fluegel L."/>
            <person name="Davis C.M."/>
            <person name="Simpson J.R."/>
            <person name="Lauterbach L."/>
            <person name="Steele A.D."/>
            <person name="Gui C."/>
            <person name="Meng S."/>
            <person name="Li G."/>
            <person name="Viehrig K."/>
            <person name="Ye F."/>
            <person name="Su P."/>
            <person name="Kiefer A.F."/>
            <person name="Nichols A."/>
            <person name="Cepeda A.J."/>
            <person name="Yan W."/>
            <person name="Fan B."/>
            <person name="Jiang Y."/>
            <person name="Adhikari A."/>
            <person name="Zheng C.-J."/>
            <person name="Schuster L."/>
            <person name="Cowan T.M."/>
            <person name="Smanski M.J."/>
            <person name="Chevrette M.G."/>
            <person name="De Carvalho L.P.S."/>
            <person name="Shen B."/>
        </authorList>
    </citation>
    <scope>NUCLEOTIDE SEQUENCE [LARGE SCALE GENOMIC DNA]</scope>
    <source>
        <strain evidence="6 7">NPDC052768</strain>
    </source>
</reference>
<dbReference type="Pfam" id="PF00440">
    <property type="entry name" value="TetR_N"/>
    <property type="match status" value="1"/>
</dbReference>
<evidence type="ECO:0000256" key="3">
    <source>
        <dbReference type="ARBA" id="ARBA00023163"/>
    </source>
</evidence>
<evidence type="ECO:0000256" key="4">
    <source>
        <dbReference type="PROSITE-ProRule" id="PRU00335"/>
    </source>
</evidence>
<evidence type="ECO:0000313" key="6">
    <source>
        <dbReference type="EMBL" id="MEV5246549.1"/>
    </source>
</evidence>
<dbReference type="InterPro" id="IPR047923">
    <property type="entry name" value="ArpA-like"/>
</dbReference>
<dbReference type="PROSITE" id="PS50977">
    <property type="entry name" value="HTH_TETR_2"/>
    <property type="match status" value="1"/>
</dbReference>
<dbReference type="SUPFAM" id="SSF46689">
    <property type="entry name" value="Homeodomain-like"/>
    <property type="match status" value="1"/>
</dbReference>
<dbReference type="PRINTS" id="PR00455">
    <property type="entry name" value="HTHTETR"/>
</dbReference>
<dbReference type="RefSeq" id="WP_364021976.1">
    <property type="nucleotide sequence ID" value="NZ_JBFATD010000023.1"/>
</dbReference>
<dbReference type="Gene3D" id="1.10.357.10">
    <property type="entry name" value="Tetracycline Repressor, domain 2"/>
    <property type="match status" value="1"/>
</dbReference>
<dbReference type="NCBIfam" id="NF041196">
    <property type="entry name" value="ScbR_bind_reg"/>
    <property type="match status" value="1"/>
</dbReference>
<dbReference type="PROSITE" id="PS01081">
    <property type="entry name" value="HTH_TETR_1"/>
    <property type="match status" value="1"/>
</dbReference>
<keyword evidence="2 4" id="KW-0238">DNA-binding</keyword>
<evidence type="ECO:0000313" key="7">
    <source>
        <dbReference type="Proteomes" id="UP001552527"/>
    </source>
</evidence>
<feature type="DNA-binding region" description="H-T-H motif" evidence="4">
    <location>
        <begin position="29"/>
        <end position="48"/>
    </location>
</feature>
<organism evidence="6 7">
    <name type="scientific">Streptomyces werraensis</name>
    <dbReference type="NCBI Taxonomy" id="68284"/>
    <lineage>
        <taxon>Bacteria</taxon>
        <taxon>Bacillati</taxon>
        <taxon>Actinomycetota</taxon>
        <taxon>Actinomycetes</taxon>
        <taxon>Kitasatosporales</taxon>
        <taxon>Streptomycetaceae</taxon>
        <taxon>Streptomyces</taxon>
    </lineage>
</organism>
<keyword evidence="3" id="KW-0804">Transcription</keyword>
<dbReference type="InterPro" id="IPR023772">
    <property type="entry name" value="DNA-bd_HTH_TetR-type_CS"/>
</dbReference>
<feature type="domain" description="HTH tetR-type" evidence="5">
    <location>
        <begin position="6"/>
        <end position="66"/>
    </location>
</feature>
<name>A0ABV3JEP4_9ACTN</name>
<dbReference type="SUPFAM" id="SSF48498">
    <property type="entry name" value="Tetracyclin repressor-like, C-terminal domain"/>
    <property type="match status" value="1"/>
</dbReference>
<keyword evidence="7" id="KW-1185">Reference proteome</keyword>
<dbReference type="InterPro" id="IPR009057">
    <property type="entry name" value="Homeodomain-like_sf"/>
</dbReference>
<dbReference type="EMBL" id="JBFATE010000005">
    <property type="protein sequence ID" value="MEV5246549.1"/>
    <property type="molecule type" value="Genomic_DNA"/>
</dbReference>
<keyword evidence="1" id="KW-0805">Transcription regulation</keyword>
<gene>
    <name evidence="6" type="ORF">AB0K95_14945</name>
</gene>
<dbReference type="InterPro" id="IPR054126">
    <property type="entry name" value="CprB_TetR_C"/>
</dbReference>
<evidence type="ECO:0000256" key="2">
    <source>
        <dbReference type="ARBA" id="ARBA00023125"/>
    </source>
</evidence>
<comment type="caution">
    <text evidence="6">The sequence shown here is derived from an EMBL/GenBank/DDBJ whole genome shotgun (WGS) entry which is preliminary data.</text>
</comment>
<dbReference type="InterPro" id="IPR036271">
    <property type="entry name" value="Tet_transcr_reg_TetR-rel_C_sf"/>
</dbReference>
<sequence length="214" mass="23016">MQARSERTRRRLVRAAAETFDRSGYAGATLGQIARTAGLTKGALYFHFASKDDLAGAVQEQGQAVLRDFAVRQREAGAAPVQQLIDLTHWLAWTLKEDPVVRAGFRITGECAGRRHPAADFHQAWITQAVGLVEQARAAGDLSAQHDPDGPKALLSAAVCGLQVLAASGMPYPELRRTTAALWEFLLRSLVPAGHAGRYDVQAARLPARPATAA</sequence>
<dbReference type="Pfam" id="PF21935">
    <property type="entry name" value="TetR_C_45"/>
    <property type="match status" value="1"/>
</dbReference>
<evidence type="ECO:0000256" key="1">
    <source>
        <dbReference type="ARBA" id="ARBA00023015"/>
    </source>
</evidence>
<proteinExistence type="predicted"/>
<accession>A0ABV3JEP4</accession>
<evidence type="ECO:0000259" key="5">
    <source>
        <dbReference type="PROSITE" id="PS50977"/>
    </source>
</evidence>
<dbReference type="InterPro" id="IPR050109">
    <property type="entry name" value="HTH-type_TetR-like_transc_reg"/>
</dbReference>